<dbReference type="InterPro" id="IPR000867">
    <property type="entry name" value="IGFBP-like"/>
</dbReference>
<dbReference type="AlphaFoldDB" id="A0A9D4QNT0"/>
<keyword evidence="3 5" id="KW-0732">Signal</keyword>
<proteinExistence type="predicted"/>
<evidence type="ECO:0000313" key="7">
    <source>
        <dbReference type="EMBL" id="KAH3836972.1"/>
    </source>
</evidence>
<keyword evidence="2" id="KW-0964">Secreted</keyword>
<dbReference type="Pfam" id="PF00219">
    <property type="entry name" value="IGFBP"/>
    <property type="match status" value="1"/>
</dbReference>
<comment type="subcellular location">
    <subcellularLocation>
        <location evidence="1">Secreted</location>
    </subcellularLocation>
</comment>
<name>A0A9D4QNT0_DREPO</name>
<evidence type="ECO:0000259" key="6">
    <source>
        <dbReference type="PROSITE" id="PS51323"/>
    </source>
</evidence>
<organism evidence="7 8">
    <name type="scientific">Dreissena polymorpha</name>
    <name type="common">Zebra mussel</name>
    <name type="synonym">Mytilus polymorpha</name>
    <dbReference type="NCBI Taxonomy" id="45954"/>
    <lineage>
        <taxon>Eukaryota</taxon>
        <taxon>Metazoa</taxon>
        <taxon>Spiralia</taxon>
        <taxon>Lophotrochozoa</taxon>
        <taxon>Mollusca</taxon>
        <taxon>Bivalvia</taxon>
        <taxon>Autobranchia</taxon>
        <taxon>Heteroconchia</taxon>
        <taxon>Euheterodonta</taxon>
        <taxon>Imparidentia</taxon>
        <taxon>Neoheterodontei</taxon>
        <taxon>Myida</taxon>
        <taxon>Dreissenoidea</taxon>
        <taxon>Dreissenidae</taxon>
        <taxon>Dreissena</taxon>
    </lineage>
</organism>
<feature type="signal peptide" evidence="5">
    <location>
        <begin position="1"/>
        <end position="26"/>
    </location>
</feature>
<keyword evidence="4" id="KW-1015">Disulfide bond</keyword>
<reference evidence="7" key="2">
    <citation type="submission" date="2020-11" db="EMBL/GenBank/DDBJ databases">
        <authorList>
            <person name="McCartney M.A."/>
            <person name="Auch B."/>
            <person name="Kono T."/>
            <person name="Mallez S."/>
            <person name="Becker A."/>
            <person name="Gohl D.M."/>
            <person name="Silverstein K.A.T."/>
            <person name="Koren S."/>
            <person name="Bechman K.B."/>
            <person name="Herman A."/>
            <person name="Abrahante J.E."/>
            <person name="Garbe J."/>
        </authorList>
    </citation>
    <scope>NUCLEOTIDE SEQUENCE</scope>
    <source>
        <strain evidence="7">Duluth1</strain>
        <tissue evidence="7">Whole animal</tissue>
    </source>
</reference>
<feature type="chain" id="PRO_5039392368" description="IGFBP N-terminal domain-containing protein" evidence="5">
    <location>
        <begin position="27"/>
        <end position="227"/>
    </location>
</feature>
<dbReference type="SUPFAM" id="SSF57184">
    <property type="entry name" value="Growth factor receptor domain"/>
    <property type="match status" value="1"/>
</dbReference>
<evidence type="ECO:0000256" key="2">
    <source>
        <dbReference type="ARBA" id="ARBA00022525"/>
    </source>
</evidence>
<dbReference type="PANTHER" id="PTHR14186">
    <property type="entry name" value="INSULIN-LIKE GROWTH FACTOR BINDING PROTEIN-RELATED"/>
    <property type="match status" value="1"/>
</dbReference>
<evidence type="ECO:0000256" key="3">
    <source>
        <dbReference type="ARBA" id="ARBA00022729"/>
    </source>
</evidence>
<dbReference type="EMBL" id="JAIWYP010000004">
    <property type="protein sequence ID" value="KAH3836972.1"/>
    <property type="molecule type" value="Genomic_DNA"/>
</dbReference>
<evidence type="ECO:0000256" key="5">
    <source>
        <dbReference type="SAM" id="SignalP"/>
    </source>
</evidence>
<dbReference type="GO" id="GO:0001558">
    <property type="term" value="P:regulation of cell growth"/>
    <property type="evidence" value="ECO:0007669"/>
    <property type="project" value="InterPro"/>
</dbReference>
<feature type="domain" description="IGFBP N-terminal" evidence="6">
    <location>
        <begin position="25"/>
        <end position="111"/>
    </location>
</feature>
<gene>
    <name evidence="7" type="ORF">DPMN_110348</name>
</gene>
<evidence type="ECO:0000256" key="4">
    <source>
        <dbReference type="ARBA" id="ARBA00023157"/>
    </source>
</evidence>
<accession>A0A9D4QNT0</accession>
<sequence>MDQLGNIFDIVLLVTFAFSVCPFVRAMTCPTCDKIHCVPKTASKLDCKGGVTTGVCDCCPTCARVEGERCGGVYNYLGKCDKGLYCESMDLRKKSRTQKNNNDPEGVCKLVPVQVKDQPSEARPSCRPKCTPEFCTKHPRAICSALEVAELLQPCQSKCQHTSCSACRFVEESACRKCRQDDFRCIKKFGNCMRKETCSRKRFPCKEKYFSDWVNRVGKFQCFVSGC</sequence>
<dbReference type="SMART" id="SM00121">
    <property type="entry name" value="IB"/>
    <property type="match status" value="1"/>
</dbReference>
<dbReference type="GO" id="GO:0005520">
    <property type="term" value="F:insulin-like growth factor binding"/>
    <property type="evidence" value="ECO:0007669"/>
    <property type="project" value="InterPro"/>
</dbReference>
<evidence type="ECO:0000313" key="8">
    <source>
        <dbReference type="Proteomes" id="UP000828390"/>
    </source>
</evidence>
<dbReference type="PROSITE" id="PS51323">
    <property type="entry name" value="IGFBP_N_2"/>
    <property type="match status" value="1"/>
</dbReference>
<dbReference type="GO" id="GO:0005576">
    <property type="term" value="C:extracellular region"/>
    <property type="evidence" value="ECO:0007669"/>
    <property type="project" value="UniProtKB-SubCell"/>
</dbReference>
<dbReference type="GO" id="GO:0009966">
    <property type="term" value="P:regulation of signal transduction"/>
    <property type="evidence" value="ECO:0007669"/>
    <property type="project" value="TreeGrafter"/>
</dbReference>
<keyword evidence="8" id="KW-1185">Reference proteome</keyword>
<dbReference type="InterPro" id="IPR009030">
    <property type="entry name" value="Growth_fac_rcpt_cys_sf"/>
</dbReference>
<reference evidence="7" key="1">
    <citation type="journal article" date="2019" name="bioRxiv">
        <title>The Genome of the Zebra Mussel, Dreissena polymorpha: A Resource for Invasive Species Research.</title>
        <authorList>
            <person name="McCartney M.A."/>
            <person name="Auch B."/>
            <person name="Kono T."/>
            <person name="Mallez S."/>
            <person name="Zhang Y."/>
            <person name="Obille A."/>
            <person name="Becker A."/>
            <person name="Abrahante J.E."/>
            <person name="Garbe J."/>
            <person name="Badalamenti J.P."/>
            <person name="Herman A."/>
            <person name="Mangelson H."/>
            <person name="Liachko I."/>
            <person name="Sullivan S."/>
            <person name="Sone E.D."/>
            <person name="Koren S."/>
            <person name="Silverstein K.A.T."/>
            <person name="Beckman K.B."/>
            <person name="Gohl D.M."/>
        </authorList>
    </citation>
    <scope>NUCLEOTIDE SEQUENCE</scope>
    <source>
        <strain evidence="7">Duluth1</strain>
        <tissue evidence="7">Whole animal</tissue>
    </source>
</reference>
<dbReference type="Proteomes" id="UP000828390">
    <property type="component" value="Unassembled WGS sequence"/>
</dbReference>
<comment type="caution">
    <text evidence="7">The sequence shown here is derived from an EMBL/GenBank/DDBJ whole genome shotgun (WGS) entry which is preliminary data.</text>
</comment>
<dbReference type="PANTHER" id="PTHR14186:SF20">
    <property type="entry name" value="CYSTEINE-RICH MOTOR NEURON 1 PROTEIN-LIKE"/>
    <property type="match status" value="1"/>
</dbReference>
<dbReference type="InterPro" id="IPR011390">
    <property type="entry name" value="IGFBP_rP_mac25"/>
</dbReference>
<dbReference type="Gene3D" id="4.10.40.20">
    <property type="match status" value="1"/>
</dbReference>
<dbReference type="OrthoDB" id="5976811at2759"/>
<evidence type="ECO:0000256" key="1">
    <source>
        <dbReference type="ARBA" id="ARBA00004613"/>
    </source>
</evidence>
<protein>
    <recommendedName>
        <fullName evidence="6">IGFBP N-terminal domain-containing protein</fullName>
    </recommendedName>
</protein>